<dbReference type="AlphaFoldDB" id="J6HH26"/>
<keyword evidence="3" id="KW-0378">Hydrolase</keyword>
<feature type="transmembrane region" description="Helical" evidence="1">
    <location>
        <begin position="115"/>
        <end position="133"/>
    </location>
</feature>
<keyword evidence="1" id="KW-0812">Transmembrane</keyword>
<organism evidence="3 4">
    <name type="scientific">Peptoanaerobacter stomatis</name>
    <dbReference type="NCBI Taxonomy" id="796937"/>
    <lineage>
        <taxon>Bacteria</taxon>
        <taxon>Bacillati</taxon>
        <taxon>Bacillota</taxon>
        <taxon>Clostridia</taxon>
        <taxon>Peptostreptococcales</taxon>
        <taxon>Filifactoraceae</taxon>
        <taxon>Peptoanaerobacter</taxon>
    </lineage>
</organism>
<dbReference type="EMBL" id="ALNK01000006">
    <property type="protein sequence ID" value="EJU24275.1"/>
    <property type="molecule type" value="Genomic_DNA"/>
</dbReference>
<keyword evidence="1" id="KW-1133">Transmembrane helix</keyword>
<accession>J6HH26</accession>
<evidence type="ECO:0000259" key="2">
    <source>
        <dbReference type="Pfam" id="PF12146"/>
    </source>
</evidence>
<sequence length="254" mass="29284">MRNTKKSKVLIIHGWLHSSKRYAELGAKLSKYADVDIYEFEGFGDTKYKSAKLDILNNYVEKLNNYLINKKYDLVITHSMGGNILLKVLNEYKHNIKYVVLSNTAYNGLPILKPIAWIIPMTIVLFIVSKIIPKKIIKPIFSRISLLTVNELKYFDDIMFNDALKANSFVASITLFQLAFDKFTFKTSDINKDINFIITYSENDRIIPLKNTKKLICDLSNPVVIKFDKIGHTVALEAEKEYFKQISKLLESKV</sequence>
<name>J6HH26_9FIRM</name>
<dbReference type="RefSeq" id="WP_009530387.1">
    <property type="nucleotide sequence ID" value="NZ_ALNK01000006.1"/>
</dbReference>
<dbReference type="GO" id="GO:0016787">
    <property type="term" value="F:hydrolase activity"/>
    <property type="evidence" value="ECO:0007669"/>
    <property type="project" value="UniProtKB-KW"/>
</dbReference>
<evidence type="ECO:0000256" key="1">
    <source>
        <dbReference type="SAM" id="Phobius"/>
    </source>
</evidence>
<keyword evidence="4" id="KW-1185">Reference proteome</keyword>
<dbReference type="Proteomes" id="UP000005244">
    <property type="component" value="Unassembled WGS sequence"/>
</dbReference>
<protein>
    <submittedName>
        <fullName evidence="3">Alpha/beta hydrolase family protein</fullName>
    </submittedName>
</protein>
<dbReference type="InterPro" id="IPR022742">
    <property type="entry name" value="Hydrolase_4"/>
</dbReference>
<proteinExistence type="predicted"/>
<dbReference type="Pfam" id="PF12146">
    <property type="entry name" value="Hydrolase_4"/>
    <property type="match status" value="1"/>
</dbReference>
<feature type="domain" description="Serine aminopeptidase S33" evidence="2">
    <location>
        <begin position="5"/>
        <end position="220"/>
    </location>
</feature>
<dbReference type="Gene3D" id="3.40.50.1820">
    <property type="entry name" value="alpha/beta hydrolase"/>
    <property type="match status" value="1"/>
</dbReference>
<keyword evidence="1" id="KW-0472">Membrane</keyword>
<comment type="caution">
    <text evidence="3">The sequence shown here is derived from an EMBL/GenBank/DDBJ whole genome shotgun (WGS) entry which is preliminary data.</text>
</comment>
<dbReference type="SUPFAM" id="SSF53474">
    <property type="entry name" value="alpha/beta-Hydrolases"/>
    <property type="match status" value="1"/>
</dbReference>
<dbReference type="InterPro" id="IPR029058">
    <property type="entry name" value="AB_hydrolase_fold"/>
</dbReference>
<evidence type="ECO:0000313" key="4">
    <source>
        <dbReference type="Proteomes" id="UP000005244"/>
    </source>
</evidence>
<reference evidence="3 4" key="1">
    <citation type="submission" date="2012-07" db="EMBL/GenBank/DDBJ databases">
        <authorList>
            <person name="Durkin A.S."/>
            <person name="McCorrison J."/>
            <person name="Torralba M."/>
            <person name="Gillis M."/>
            <person name="Methe B."/>
            <person name="Sutton G."/>
            <person name="Nelson K.E."/>
        </authorList>
    </citation>
    <scope>NUCLEOTIDE SEQUENCE [LARGE SCALE GENOMIC DNA]</scope>
    <source>
        <strain evidence="3 4">OBRC8</strain>
    </source>
</reference>
<evidence type="ECO:0000313" key="3">
    <source>
        <dbReference type="EMBL" id="EJU24275.1"/>
    </source>
</evidence>
<gene>
    <name evidence="3" type="ORF">HMPREF1143_0641</name>
</gene>